<feature type="compositionally biased region" description="Polar residues" evidence="1">
    <location>
        <begin position="693"/>
        <end position="702"/>
    </location>
</feature>
<dbReference type="AlphaFoldDB" id="A0ABD3AL03"/>
<organism evidence="5 6">
    <name type="scientific">Cinchona calisaya</name>
    <dbReference type="NCBI Taxonomy" id="153742"/>
    <lineage>
        <taxon>Eukaryota</taxon>
        <taxon>Viridiplantae</taxon>
        <taxon>Streptophyta</taxon>
        <taxon>Embryophyta</taxon>
        <taxon>Tracheophyta</taxon>
        <taxon>Spermatophyta</taxon>
        <taxon>Magnoliopsida</taxon>
        <taxon>eudicotyledons</taxon>
        <taxon>Gunneridae</taxon>
        <taxon>Pentapetalae</taxon>
        <taxon>asterids</taxon>
        <taxon>lamiids</taxon>
        <taxon>Gentianales</taxon>
        <taxon>Rubiaceae</taxon>
        <taxon>Cinchonoideae</taxon>
        <taxon>Cinchoneae</taxon>
        <taxon>Cinchona</taxon>
    </lineage>
</organism>
<evidence type="ECO:0000313" key="6">
    <source>
        <dbReference type="Proteomes" id="UP001630127"/>
    </source>
</evidence>
<feature type="compositionally biased region" description="Basic and acidic residues" evidence="1">
    <location>
        <begin position="556"/>
        <end position="572"/>
    </location>
</feature>
<feature type="compositionally biased region" description="Low complexity" evidence="1">
    <location>
        <begin position="535"/>
        <end position="549"/>
    </location>
</feature>
<evidence type="ECO:0000259" key="4">
    <source>
        <dbReference type="Pfam" id="PF14383"/>
    </source>
</evidence>
<dbReference type="Pfam" id="PF14383">
    <property type="entry name" value="VARLMGL"/>
    <property type="match status" value="1"/>
</dbReference>
<evidence type="ECO:0008006" key="7">
    <source>
        <dbReference type="Google" id="ProtNLM"/>
    </source>
</evidence>
<feature type="domain" description="DUF4378" evidence="3">
    <location>
        <begin position="818"/>
        <end position="967"/>
    </location>
</feature>
<dbReference type="Pfam" id="PF12552">
    <property type="entry name" value="DUF3741"/>
    <property type="match status" value="1"/>
</dbReference>
<feature type="domain" description="DUF3741" evidence="2">
    <location>
        <begin position="179"/>
        <end position="223"/>
    </location>
</feature>
<dbReference type="InterPro" id="IPR032795">
    <property type="entry name" value="DUF3741-assoc"/>
</dbReference>
<evidence type="ECO:0000259" key="2">
    <source>
        <dbReference type="Pfam" id="PF12552"/>
    </source>
</evidence>
<feature type="compositionally biased region" description="Basic residues" evidence="1">
    <location>
        <begin position="597"/>
        <end position="608"/>
    </location>
</feature>
<dbReference type="Proteomes" id="UP001630127">
    <property type="component" value="Unassembled WGS sequence"/>
</dbReference>
<gene>
    <name evidence="5" type="ORF">ACH5RR_005376</name>
</gene>
<reference evidence="5 6" key="1">
    <citation type="submission" date="2024-11" db="EMBL/GenBank/DDBJ databases">
        <title>A near-complete genome assembly of Cinchona calisaya.</title>
        <authorList>
            <person name="Lian D.C."/>
            <person name="Zhao X.W."/>
            <person name="Wei L."/>
        </authorList>
    </citation>
    <scope>NUCLEOTIDE SEQUENCE [LARGE SCALE GENOMIC DNA]</scope>
    <source>
        <tissue evidence="5">Nenye</tissue>
    </source>
</reference>
<dbReference type="InterPro" id="IPR025486">
    <property type="entry name" value="DUF4378"/>
</dbReference>
<sequence length="971" mass="109094">MEIARHRRSKSATALEGNFQIQQQRAVRKSVYETRSYSGGITKEDVFTFESGQNSLKRSSGTPIKKLLAEEMAIESETRRRSPSVIARLMGLDGLPSPQHGQKQKRRLLEKHQQRNASLGILQIEQSHEGRSSRMSSVDQQDFKDVYEDMEASHVTNHRFSSRWSANSRHAIPEMVQIQQKFMDAKRLSSNEKLQVSKEFDDTLEILDSNKELLLKYLQQPHSSLSKHLHDMQTDLYSPLYGHVASLEQSNSAKHEGNAKAWKSARDGSYKRDISSHQKREDGLLLQSHNQHSSYNFYKATKSQSNEKDEMEVLPTRIVVLKPNIVKRANAATSVSSPESSHAHLPSLRKRLQYTGSEAEEVLSCKKKSFSNEVSVLKPKSREDREIAKEITKQMREHFRPSGGLRGYAGDESSYDVYETDSSSASEVMILPSRNSFDGNNRIKHSPSGPCESLVGKEAKKRLSERWKMTHKCQSLETTSKCSTLGEMLAVPERETVQEHFDAAMGLDGSSDSSGWDGPLGISSRDGWKDGCIRNSSRTGSLPPSSSGSRSRRTNGRREPHFNYQVKNEKINRGRSKERRGNLSKKGNLLSKDVRSNNRKSHPCHSKGNHGGGSSPGVNCSLIQEDISSCEDQHVKHMMHCQTSHVTDFTGSFVTDVLTNAKPGNLTFSLNPSLDLHPKHTDSVKERDDSSARDQQNANLQEQEPEVELGQSEGASASSKCPGPEPEFSESSKEADHPSPVSVLEVSFAEDVSSSSDCFETVNAELNELRMQLQLLKMESGGYVDAPVISSKNNNIMQQQTVVVFEEKSIVDGDSWESSYIADVLLCSGLEEFDSGTSFASWHSPECPLGPWVFTNLEKKYNGKTTDTQSERRFLFDIINSALLELFQKHVDRCAWVQPMMIGVSKWQKLGLKDYLIKLLANQEHKVNGDRPEYRLDREMNWSGFKDDIDMIIKEIEKMLIDGLIGELVAI</sequence>
<feature type="domain" description="DUF3741" evidence="4">
    <location>
        <begin position="74"/>
        <end position="98"/>
    </location>
</feature>
<evidence type="ECO:0000256" key="1">
    <source>
        <dbReference type="SAM" id="MobiDB-lite"/>
    </source>
</evidence>
<dbReference type="Pfam" id="PF14309">
    <property type="entry name" value="DUF4378"/>
    <property type="match status" value="1"/>
</dbReference>
<evidence type="ECO:0000313" key="5">
    <source>
        <dbReference type="EMBL" id="KAL3531855.1"/>
    </source>
</evidence>
<feature type="compositionally biased region" description="Basic and acidic residues" evidence="1">
    <location>
        <begin position="676"/>
        <end position="692"/>
    </location>
</feature>
<dbReference type="EMBL" id="JBJUIK010000003">
    <property type="protein sequence ID" value="KAL3531855.1"/>
    <property type="molecule type" value="Genomic_DNA"/>
</dbReference>
<feature type="region of interest" description="Disordered" evidence="1">
    <location>
        <begin position="668"/>
        <end position="740"/>
    </location>
</feature>
<dbReference type="PANTHER" id="PTHR46836:SF8">
    <property type="entry name" value="AFADIN"/>
    <property type="match status" value="1"/>
</dbReference>
<dbReference type="InterPro" id="IPR022212">
    <property type="entry name" value="DUF3741"/>
</dbReference>
<dbReference type="PANTHER" id="PTHR46836">
    <property type="entry name" value="AFADIN"/>
    <property type="match status" value="1"/>
</dbReference>
<feature type="region of interest" description="Disordered" evidence="1">
    <location>
        <begin position="527"/>
        <end position="620"/>
    </location>
</feature>
<comment type="caution">
    <text evidence="5">The sequence shown here is derived from an EMBL/GenBank/DDBJ whole genome shotgun (WGS) entry which is preliminary data.</text>
</comment>
<accession>A0ABD3AL03</accession>
<keyword evidence="6" id="KW-1185">Reference proteome</keyword>
<proteinExistence type="predicted"/>
<evidence type="ECO:0000259" key="3">
    <source>
        <dbReference type="Pfam" id="PF14309"/>
    </source>
</evidence>
<name>A0ABD3AL03_9GENT</name>
<protein>
    <recommendedName>
        <fullName evidence="7">DUF4378 domain-containing protein</fullName>
    </recommendedName>
</protein>